<evidence type="ECO:0000313" key="1">
    <source>
        <dbReference type="EMBL" id="MBB5730298.1"/>
    </source>
</evidence>
<organism evidence="1 2">
    <name type="scientific">Sphingomonas prati</name>
    <dbReference type="NCBI Taxonomy" id="1843237"/>
    <lineage>
        <taxon>Bacteria</taxon>
        <taxon>Pseudomonadati</taxon>
        <taxon>Pseudomonadota</taxon>
        <taxon>Alphaproteobacteria</taxon>
        <taxon>Sphingomonadales</taxon>
        <taxon>Sphingomonadaceae</taxon>
        <taxon>Sphingomonas</taxon>
    </lineage>
</organism>
<reference evidence="1 2" key="1">
    <citation type="submission" date="2020-08" db="EMBL/GenBank/DDBJ databases">
        <title>Genomic Encyclopedia of Type Strains, Phase IV (KMG-IV): sequencing the most valuable type-strain genomes for metagenomic binning, comparative biology and taxonomic classification.</title>
        <authorList>
            <person name="Goeker M."/>
        </authorList>
    </citation>
    <scope>NUCLEOTIDE SEQUENCE [LARGE SCALE GENOMIC DNA]</scope>
    <source>
        <strain evidence="1 2">DSM 103336</strain>
    </source>
</reference>
<dbReference type="GO" id="GO:0016811">
    <property type="term" value="F:hydrolase activity, acting on carbon-nitrogen (but not peptide) bonds, in linear amides"/>
    <property type="evidence" value="ECO:0007669"/>
    <property type="project" value="TreeGrafter"/>
</dbReference>
<accession>A0A7W9BV89</accession>
<dbReference type="InterPro" id="IPR003737">
    <property type="entry name" value="GlcNAc_PI_deacetylase-related"/>
</dbReference>
<evidence type="ECO:0000313" key="2">
    <source>
        <dbReference type="Proteomes" id="UP000546701"/>
    </source>
</evidence>
<dbReference type="Pfam" id="PF02585">
    <property type="entry name" value="PIG-L"/>
    <property type="match status" value="1"/>
</dbReference>
<dbReference type="PANTHER" id="PTHR12993">
    <property type="entry name" value="N-ACETYLGLUCOSAMINYL-PHOSPHATIDYLINOSITOL DE-N-ACETYLASE-RELATED"/>
    <property type="match status" value="1"/>
</dbReference>
<comment type="caution">
    <text evidence="1">The sequence shown here is derived from an EMBL/GenBank/DDBJ whole genome shotgun (WGS) entry which is preliminary data.</text>
</comment>
<gene>
    <name evidence="1" type="ORF">FHS99_002796</name>
</gene>
<dbReference type="SUPFAM" id="SSF102588">
    <property type="entry name" value="LmbE-like"/>
    <property type="match status" value="1"/>
</dbReference>
<proteinExistence type="predicted"/>
<dbReference type="Gene3D" id="3.40.50.10320">
    <property type="entry name" value="LmbE-like"/>
    <property type="match status" value="1"/>
</dbReference>
<dbReference type="InterPro" id="IPR024078">
    <property type="entry name" value="LmbE-like_dom_sf"/>
</dbReference>
<dbReference type="Proteomes" id="UP000546701">
    <property type="component" value="Unassembled WGS sequence"/>
</dbReference>
<dbReference type="PANTHER" id="PTHR12993:SF29">
    <property type="entry name" value="BLR3841 PROTEIN"/>
    <property type="match status" value="1"/>
</dbReference>
<sequence length="243" mass="25635">MPVPQRAAPAVTHVVAISPHLDDAAFSVGGLLAAHARAGDRVTVVTCFTGNVAQPTGFALACQTDKGLGAEVDYMELRRAEDLAACAVIGAAAVHLPFLEAPHRGYGSAPELFAGRRADDGVLGPLTTALAELLDGLAADVVLGPLAIGDHVDHWQVRDALEAVEPGALLWEDWPYLRRSAVRPALPPVRSHRLSTDDRAARTAMCGAYASQLGYQFGGHDAMVREVALVESEQLYRGCRAAS</sequence>
<protein>
    <submittedName>
        <fullName evidence="1">LmbE family N-acetylglucosaminyl deacetylase</fullName>
    </submittedName>
</protein>
<dbReference type="AlphaFoldDB" id="A0A7W9BV89"/>
<dbReference type="EMBL" id="JACIJR010000006">
    <property type="protein sequence ID" value="MBB5730298.1"/>
    <property type="molecule type" value="Genomic_DNA"/>
</dbReference>
<name>A0A7W9BV89_9SPHN</name>
<keyword evidence="2" id="KW-1185">Reference proteome</keyword>